<dbReference type="PROSITE" id="PS50164">
    <property type="entry name" value="GIY_YIG"/>
    <property type="match status" value="1"/>
</dbReference>
<dbReference type="AlphaFoldDB" id="A0AAE3LRM5"/>
<sequence length="95" mass="11097">MKTGGSVYIMTNFSNTVLYTGVTSNLLWRVMQHKNEVYPNSFTSKYNCNKLVYYPNFPTIQEAISEEKRIKAGSRNQKIHLITVMNPEWEDLLIF</sequence>
<feature type="domain" description="GIY-YIG" evidence="2">
    <location>
        <begin position="3"/>
        <end position="80"/>
    </location>
</feature>
<dbReference type="InterPro" id="IPR035901">
    <property type="entry name" value="GIY-YIG_endonuc_sf"/>
</dbReference>
<dbReference type="CDD" id="cd10448">
    <property type="entry name" value="GIY-YIG_unchar_3"/>
    <property type="match status" value="1"/>
</dbReference>
<dbReference type="Proteomes" id="UP001209317">
    <property type="component" value="Unassembled WGS sequence"/>
</dbReference>
<organism evidence="3 4">
    <name type="scientific">Haoranjiania flava</name>
    <dbReference type="NCBI Taxonomy" id="1856322"/>
    <lineage>
        <taxon>Bacteria</taxon>
        <taxon>Pseudomonadati</taxon>
        <taxon>Bacteroidota</taxon>
        <taxon>Chitinophagia</taxon>
        <taxon>Chitinophagales</taxon>
        <taxon>Chitinophagaceae</taxon>
        <taxon>Haoranjiania</taxon>
    </lineage>
</organism>
<dbReference type="PANTHER" id="PTHR34477:SF5">
    <property type="entry name" value="BSL5627 PROTEIN"/>
    <property type="match status" value="1"/>
</dbReference>
<comment type="similarity">
    <text evidence="1">Belongs to the UPF0213 family.</text>
</comment>
<protein>
    <submittedName>
        <fullName evidence="3">GIY-YIG nuclease family protein</fullName>
    </submittedName>
</protein>
<reference evidence="3" key="1">
    <citation type="submission" date="2022-10" db="EMBL/GenBank/DDBJ databases">
        <authorList>
            <person name="Kim H.S."/>
            <person name="Kim J.-S."/>
            <person name="Suh M.K."/>
            <person name="Eom M.K."/>
            <person name="Lee J.-S."/>
        </authorList>
    </citation>
    <scope>NUCLEOTIDE SEQUENCE</scope>
    <source>
        <strain evidence="3">LIP-5</strain>
    </source>
</reference>
<comment type="caution">
    <text evidence="3">The sequence shown here is derived from an EMBL/GenBank/DDBJ whole genome shotgun (WGS) entry which is preliminary data.</text>
</comment>
<dbReference type="PANTHER" id="PTHR34477">
    <property type="entry name" value="UPF0213 PROTEIN YHBQ"/>
    <property type="match status" value="1"/>
</dbReference>
<dbReference type="Pfam" id="PF01541">
    <property type="entry name" value="GIY-YIG"/>
    <property type="match status" value="1"/>
</dbReference>
<dbReference type="Gene3D" id="3.40.1440.10">
    <property type="entry name" value="GIY-YIG endonuclease"/>
    <property type="match status" value="1"/>
</dbReference>
<proteinExistence type="inferred from homology"/>
<dbReference type="RefSeq" id="WP_263039065.1">
    <property type="nucleotide sequence ID" value="NZ_JAOTPL010000041.1"/>
</dbReference>
<evidence type="ECO:0000313" key="3">
    <source>
        <dbReference type="EMBL" id="MCU7695580.1"/>
    </source>
</evidence>
<name>A0AAE3LRM5_9BACT</name>
<accession>A0AAE3LRM5</accession>
<dbReference type="InterPro" id="IPR050190">
    <property type="entry name" value="UPF0213_domain"/>
</dbReference>
<dbReference type="SUPFAM" id="SSF82771">
    <property type="entry name" value="GIY-YIG endonuclease"/>
    <property type="match status" value="1"/>
</dbReference>
<evidence type="ECO:0000256" key="1">
    <source>
        <dbReference type="ARBA" id="ARBA00007435"/>
    </source>
</evidence>
<gene>
    <name evidence="3" type="ORF">OD355_13725</name>
</gene>
<dbReference type="InterPro" id="IPR000305">
    <property type="entry name" value="GIY-YIG_endonuc"/>
</dbReference>
<keyword evidence="4" id="KW-1185">Reference proteome</keyword>
<evidence type="ECO:0000313" key="4">
    <source>
        <dbReference type="Proteomes" id="UP001209317"/>
    </source>
</evidence>
<evidence type="ECO:0000259" key="2">
    <source>
        <dbReference type="PROSITE" id="PS50164"/>
    </source>
</evidence>
<dbReference type="EMBL" id="JAOTPL010000041">
    <property type="protein sequence ID" value="MCU7695580.1"/>
    <property type="molecule type" value="Genomic_DNA"/>
</dbReference>